<evidence type="ECO:0000313" key="1">
    <source>
        <dbReference type="EMBL" id="KAI3733385.1"/>
    </source>
</evidence>
<sequence>MQTLPLQKLIGDITADCGACGRFNTEEIHLFLPIEAIHQWKLLVFNRSIYTTNSTQKSVELQSFENNRSSGIPPLSPLVDLNPTQSQYVLWVIFKRWKQPYCSIKVGHPSIHIASLYLSPYTHIPNQDLEISDPKIYQNL</sequence>
<gene>
    <name evidence="1" type="ORF">L6452_12828</name>
</gene>
<protein>
    <submittedName>
        <fullName evidence="1">Uncharacterized protein</fullName>
    </submittedName>
</protein>
<reference evidence="2" key="1">
    <citation type="journal article" date="2022" name="Mol. Ecol. Resour.">
        <title>The genomes of chicory, endive, great burdock and yacon provide insights into Asteraceae palaeo-polyploidization history and plant inulin production.</title>
        <authorList>
            <person name="Fan W."/>
            <person name="Wang S."/>
            <person name="Wang H."/>
            <person name="Wang A."/>
            <person name="Jiang F."/>
            <person name="Liu H."/>
            <person name="Zhao H."/>
            <person name="Xu D."/>
            <person name="Zhang Y."/>
        </authorList>
    </citation>
    <scope>NUCLEOTIDE SEQUENCE [LARGE SCALE GENOMIC DNA]</scope>
    <source>
        <strain evidence="2">cv. Niubang</strain>
    </source>
</reference>
<keyword evidence="2" id="KW-1185">Reference proteome</keyword>
<dbReference type="Proteomes" id="UP001055879">
    <property type="component" value="Linkage Group LG04"/>
</dbReference>
<dbReference type="EMBL" id="CM042050">
    <property type="protein sequence ID" value="KAI3733385.1"/>
    <property type="molecule type" value="Genomic_DNA"/>
</dbReference>
<proteinExistence type="predicted"/>
<accession>A0ACB9CGS9</accession>
<organism evidence="1 2">
    <name type="scientific">Arctium lappa</name>
    <name type="common">Greater burdock</name>
    <name type="synonym">Lappa major</name>
    <dbReference type="NCBI Taxonomy" id="4217"/>
    <lineage>
        <taxon>Eukaryota</taxon>
        <taxon>Viridiplantae</taxon>
        <taxon>Streptophyta</taxon>
        <taxon>Embryophyta</taxon>
        <taxon>Tracheophyta</taxon>
        <taxon>Spermatophyta</taxon>
        <taxon>Magnoliopsida</taxon>
        <taxon>eudicotyledons</taxon>
        <taxon>Gunneridae</taxon>
        <taxon>Pentapetalae</taxon>
        <taxon>asterids</taxon>
        <taxon>campanulids</taxon>
        <taxon>Asterales</taxon>
        <taxon>Asteraceae</taxon>
        <taxon>Carduoideae</taxon>
        <taxon>Cardueae</taxon>
        <taxon>Arctiinae</taxon>
        <taxon>Arctium</taxon>
    </lineage>
</organism>
<reference evidence="1 2" key="2">
    <citation type="journal article" date="2022" name="Mol. Ecol. Resour.">
        <title>The genomes of chicory, endive, great burdock and yacon provide insights into Asteraceae paleo-polyploidization history and plant inulin production.</title>
        <authorList>
            <person name="Fan W."/>
            <person name="Wang S."/>
            <person name="Wang H."/>
            <person name="Wang A."/>
            <person name="Jiang F."/>
            <person name="Liu H."/>
            <person name="Zhao H."/>
            <person name="Xu D."/>
            <person name="Zhang Y."/>
        </authorList>
    </citation>
    <scope>NUCLEOTIDE SEQUENCE [LARGE SCALE GENOMIC DNA]</scope>
    <source>
        <strain evidence="2">cv. Niubang</strain>
    </source>
</reference>
<comment type="caution">
    <text evidence="1">The sequence shown here is derived from an EMBL/GenBank/DDBJ whole genome shotgun (WGS) entry which is preliminary data.</text>
</comment>
<evidence type="ECO:0000313" key="2">
    <source>
        <dbReference type="Proteomes" id="UP001055879"/>
    </source>
</evidence>
<name>A0ACB9CGS9_ARCLA</name>